<dbReference type="InterPro" id="IPR005467">
    <property type="entry name" value="His_kinase_dom"/>
</dbReference>
<feature type="domain" description="Response regulatory" evidence="6">
    <location>
        <begin position="79"/>
        <end position="192"/>
    </location>
</feature>
<keyword evidence="8" id="KW-1185">Reference proteome</keyword>
<dbReference type="GO" id="GO:0000155">
    <property type="term" value="F:phosphorelay sensor kinase activity"/>
    <property type="evidence" value="ECO:0007669"/>
    <property type="project" value="TreeGrafter"/>
</dbReference>
<evidence type="ECO:0000259" key="5">
    <source>
        <dbReference type="PROSITE" id="PS50109"/>
    </source>
</evidence>
<sequence>MFDLFRQVERGLDRSKGGLGIGLTIVQRLVELHGGQVEAYSDGLNKGSEFLVTLPLATSDNAVEVQTEQTHPGTVCCKRVLVVEDDEDIAETLSLLLELAGHQVVIVHEGSGALAQTKEFQPDVVLLDIGLPGMDGYEVARRLREQSPEITLAALTGYGLESDRKRAEAAGFNAHFVKPVDMEALRIFVNEC</sequence>
<dbReference type="SMART" id="SM00448">
    <property type="entry name" value="REC"/>
    <property type="match status" value="1"/>
</dbReference>
<dbReference type="InterPro" id="IPR011006">
    <property type="entry name" value="CheY-like_superfamily"/>
</dbReference>
<dbReference type="PRINTS" id="PR00344">
    <property type="entry name" value="BCTRLSENSOR"/>
</dbReference>
<dbReference type="SUPFAM" id="SSF52172">
    <property type="entry name" value="CheY-like"/>
    <property type="match status" value="1"/>
</dbReference>
<dbReference type="PANTHER" id="PTHR43547">
    <property type="entry name" value="TWO-COMPONENT HISTIDINE KINASE"/>
    <property type="match status" value="1"/>
</dbReference>
<dbReference type="InterPro" id="IPR036890">
    <property type="entry name" value="HATPase_C_sf"/>
</dbReference>
<dbReference type="CDD" id="cd17580">
    <property type="entry name" value="REC_2_DhkD-like"/>
    <property type="match status" value="1"/>
</dbReference>
<evidence type="ECO:0000313" key="8">
    <source>
        <dbReference type="Proteomes" id="UP000595095"/>
    </source>
</evidence>
<dbReference type="KEGG" id="smaa:IT774_03335"/>
<dbReference type="PROSITE" id="PS50109">
    <property type="entry name" value="HIS_KIN"/>
    <property type="match status" value="1"/>
</dbReference>
<evidence type="ECO:0000259" key="6">
    <source>
        <dbReference type="PROSITE" id="PS50110"/>
    </source>
</evidence>
<proteinExistence type="predicted"/>
<dbReference type="AlphaFoldDB" id="A0A7S9DYF2"/>
<protein>
    <recommendedName>
        <fullName evidence="2">histidine kinase</fullName>
        <ecNumber evidence="2">2.7.13.3</ecNumber>
    </recommendedName>
</protein>
<dbReference type="InterPro" id="IPR003594">
    <property type="entry name" value="HATPase_dom"/>
</dbReference>
<gene>
    <name evidence="7" type="ORF">IT774_03335</name>
</gene>
<dbReference type="Proteomes" id="UP000595095">
    <property type="component" value="Chromosome"/>
</dbReference>
<evidence type="ECO:0000256" key="2">
    <source>
        <dbReference type="ARBA" id="ARBA00012438"/>
    </source>
</evidence>
<comment type="catalytic activity">
    <reaction evidence="1">
        <text>ATP + protein L-histidine = ADP + protein N-phospho-L-histidine.</text>
        <dbReference type="EC" id="2.7.13.3"/>
    </reaction>
</comment>
<evidence type="ECO:0000256" key="3">
    <source>
        <dbReference type="ARBA" id="ARBA00022553"/>
    </source>
</evidence>
<dbReference type="EMBL" id="CP064795">
    <property type="protein sequence ID" value="QPG06254.1"/>
    <property type="molecule type" value="Genomic_DNA"/>
</dbReference>
<feature type="domain" description="Histidine kinase" evidence="5">
    <location>
        <begin position="1"/>
        <end position="58"/>
    </location>
</feature>
<feature type="modified residue" description="4-aspartylphosphate" evidence="4">
    <location>
        <position position="128"/>
    </location>
</feature>
<evidence type="ECO:0000256" key="1">
    <source>
        <dbReference type="ARBA" id="ARBA00000085"/>
    </source>
</evidence>
<dbReference type="PROSITE" id="PS50110">
    <property type="entry name" value="RESPONSE_REGULATORY"/>
    <property type="match status" value="1"/>
</dbReference>
<dbReference type="Gene3D" id="3.40.50.2300">
    <property type="match status" value="1"/>
</dbReference>
<dbReference type="EC" id="2.7.13.3" evidence="2"/>
<dbReference type="Gene3D" id="3.30.565.10">
    <property type="entry name" value="Histidine kinase-like ATPase, C-terminal domain"/>
    <property type="match status" value="1"/>
</dbReference>
<dbReference type="InterPro" id="IPR001789">
    <property type="entry name" value="Sig_transdc_resp-reg_receiver"/>
</dbReference>
<dbReference type="Pfam" id="PF02518">
    <property type="entry name" value="HATPase_c"/>
    <property type="match status" value="1"/>
</dbReference>
<evidence type="ECO:0000256" key="4">
    <source>
        <dbReference type="PROSITE-ProRule" id="PRU00169"/>
    </source>
</evidence>
<name>A0A7S9DYF2_9ALTE</name>
<evidence type="ECO:0000313" key="7">
    <source>
        <dbReference type="EMBL" id="QPG06254.1"/>
    </source>
</evidence>
<dbReference type="Pfam" id="PF00072">
    <property type="entry name" value="Response_reg"/>
    <property type="match status" value="1"/>
</dbReference>
<keyword evidence="3 4" id="KW-0597">Phosphoprotein</keyword>
<accession>A0A7S9DYF2</accession>
<dbReference type="SUPFAM" id="SSF55874">
    <property type="entry name" value="ATPase domain of HSP90 chaperone/DNA topoisomerase II/histidine kinase"/>
    <property type="match status" value="1"/>
</dbReference>
<dbReference type="InterPro" id="IPR004358">
    <property type="entry name" value="Sig_transdc_His_kin-like_C"/>
</dbReference>
<organism evidence="7 8">
    <name type="scientific">Salinimonas marina</name>
    <dbReference type="NCBI Taxonomy" id="2785918"/>
    <lineage>
        <taxon>Bacteria</taxon>
        <taxon>Pseudomonadati</taxon>
        <taxon>Pseudomonadota</taxon>
        <taxon>Gammaproteobacteria</taxon>
        <taxon>Alteromonadales</taxon>
        <taxon>Alteromonadaceae</taxon>
        <taxon>Alteromonas/Salinimonas group</taxon>
        <taxon>Salinimonas</taxon>
    </lineage>
</organism>
<dbReference type="PANTHER" id="PTHR43547:SF2">
    <property type="entry name" value="HYBRID SIGNAL TRANSDUCTION HISTIDINE KINASE C"/>
    <property type="match status" value="1"/>
</dbReference>
<reference evidence="7 8" key="1">
    <citation type="submission" date="2020-11" db="EMBL/GenBank/DDBJ databases">
        <title>Complete genome sequence for Salinimonas sp. strain G2-b.</title>
        <authorList>
            <person name="Park S.-J."/>
        </authorList>
    </citation>
    <scope>NUCLEOTIDE SEQUENCE [LARGE SCALE GENOMIC DNA]</scope>
    <source>
        <strain evidence="7 8">G2-b</strain>
    </source>
</reference>